<dbReference type="InterPro" id="IPR035965">
    <property type="entry name" value="PAS-like_dom_sf"/>
</dbReference>
<evidence type="ECO:0000313" key="13">
    <source>
        <dbReference type="Proteomes" id="UP000318010"/>
    </source>
</evidence>
<protein>
    <recommendedName>
        <fullName evidence="2">histidine kinase</fullName>
        <ecNumber evidence="2">2.7.13.3</ecNumber>
    </recommendedName>
</protein>
<dbReference type="RefSeq" id="WP_146269349.1">
    <property type="nucleotide sequence ID" value="NZ_VOEI01000001.1"/>
</dbReference>
<feature type="coiled-coil region" evidence="8">
    <location>
        <begin position="159"/>
        <end position="186"/>
    </location>
</feature>
<dbReference type="SMART" id="SM00387">
    <property type="entry name" value="HATPase_c"/>
    <property type="match status" value="1"/>
</dbReference>
<dbReference type="NCBIfam" id="TIGR00229">
    <property type="entry name" value="sensory_box"/>
    <property type="match status" value="1"/>
</dbReference>
<dbReference type="SMART" id="SM00388">
    <property type="entry name" value="HisKA"/>
    <property type="match status" value="1"/>
</dbReference>
<dbReference type="EC" id="2.7.13.3" evidence="2"/>
<dbReference type="PANTHER" id="PTHR43711:SF1">
    <property type="entry name" value="HISTIDINE KINASE 1"/>
    <property type="match status" value="1"/>
</dbReference>
<proteinExistence type="predicted"/>
<accession>A0A563UB37</accession>
<dbReference type="Gene3D" id="2.10.70.100">
    <property type="match status" value="1"/>
</dbReference>
<dbReference type="GO" id="GO:0000155">
    <property type="term" value="F:phosphorelay sensor kinase activity"/>
    <property type="evidence" value="ECO:0007669"/>
    <property type="project" value="InterPro"/>
</dbReference>
<feature type="domain" description="PAS" evidence="10">
    <location>
        <begin position="313"/>
        <end position="384"/>
    </location>
</feature>
<dbReference type="InterPro" id="IPR000014">
    <property type="entry name" value="PAS"/>
</dbReference>
<dbReference type="Gene3D" id="3.30.450.20">
    <property type="entry name" value="PAS domain"/>
    <property type="match status" value="2"/>
</dbReference>
<dbReference type="EMBL" id="VOEI01000001">
    <property type="protein sequence ID" value="TWR28555.1"/>
    <property type="molecule type" value="Genomic_DNA"/>
</dbReference>
<dbReference type="InterPro" id="IPR013655">
    <property type="entry name" value="PAS_fold_3"/>
</dbReference>
<dbReference type="InterPro" id="IPR036890">
    <property type="entry name" value="HATPase_C_sf"/>
</dbReference>
<dbReference type="PANTHER" id="PTHR43711">
    <property type="entry name" value="TWO-COMPONENT HISTIDINE KINASE"/>
    <property type="match status" value="1"/>
</dbReference>
<dbReference type="SUPFAM" id="SSF55781">
    <property type="entry name" value="GAF domain-like"/>
    <property type="match status" value="1"/>
</dbReference>
<dbReference type="Pfam" id="PF01590">
    <property type="entry name" value="GAF"/>
    <property type="match status" value="1"/>
</dbReference>
<evidence type="ECO:0000256" key="8">
    <source>
        <dbReference type="SAM" id="Coils"/>
    </source>
</evidence>
<evidence type="ECO:0000313" key="12">
    <source>
        <dbReference type="EMBL" id="TWR28555.1"/>
    </source>
</evidence>
<dbReference type="InterPro" id="IPR013656">
    <property type="entry name" value="PAS_4"/>
</dbReference>
<dbReference type="SMART" id="SM00065">
    <property type="entry name" value="GAF"/>
    <property type="match status" value="1"/>
</dbReference>
<dbReference type="PRINTS" id="PR00344">
    <property type="entry name" value="BCTRLSENSOR"/>
</dbReference>
<dbReference type="PROSITE" id="PS50113">
    <property type="entry name" value="PAC"/>
    <property type="match status" value="1"/>
</dbReference>
<dbReference type="SUPFAM" id="SSF55785">
    <property type="entry name" value="PYP-like sensor domain (PAS domain)"/>
    <property type="match status" value="2"/>
</dbReference>
<keyword evidence="4" id="KW-0808">Transferase</keyword>
<feature type="domain" description="PAC" evidence="11">
    <location>
        <begin position="387"/>
        <end position="439"/>
    </location>
</feature>
<evidence type="ECO:0000256" key="1">
    <source>
        <dbReference type="ARBA" id="ARBA00000085"/>
    </source>
</evidence>
<dbReference type="Pfam" id="PF02518">
    <property type="entry name" value="HATPase_c"/>
    <property type="match status" value="1"/>
</dbReference>
<dbReference type="PROSITE" id="PS50112">
    <property type="entry name" value="PAS"/>
    <property type="match status" value="1"/>
</dbReference>
<dbReference type="CDD" id="cd00082">
    <property type="entry name" value="HisKA"/>
    <property type="match status" value="1"/>
</dbReference>
<evidence type="ECO:0000259" key="10">
    <source>
        <dbReference type="PROSITE" id="PS50112"/>
    </source>
</evidence>
<dbReference type="SUPFAM" id="SSF47384">
    <property type="entry name" value="Homodimeric domain of signal transducing histidine kinase"/>
    <property type="match status" value="1"/>
</dbReference>
<keyword evidence="6" id="KW-0902">Two-component regulatory system</keyword>
<evidence type="ECO:0000256" key="6">
    <source>
        <dbReference type="ARBA" id="ARBA00023012"/>
    </source>
</evidence>
<comment type="catalytic activity">
    <reaction evidence="1">
        <text>ATP + protein L-histidine = ADP + protein N-phospho-L-histidine.</text>
        <dbReference type="EC" id="2.7.13.3"/>
    </reaction>
</comment>
<keyword evidence="5" id="KW-0418">Kinase</keyword>
<dbReference type="InterPro" id="IPR003018">
    <property type="entry name" value="GAF"/>
</dbReference>
<organism evidence="12 13">
    <name type="scientific">Mucilaginibacter achroorhodeus</name>
    <dbReference type="NCBI Taxonomy" id="2599294"/>
    <lineage>
        <taxon>Bacteria</taxon>
        <taxon>Pseudomonadati</taxon>
        <taxon>Bacteroidota</taxon>
        <taxon>Sphingobacteriia</taxon>
        <taxon>Sphingobacteriales</taxon>
        <taxon>Sphingobacteriaceae</taxon>
        <taxon>Mucilaginibacter</taxon>
    </lineage>
</organism>
<gene>
    <name evidence="12" type="ORF">FPZ42_04890</name>
</gene>
<dbReference type="Pfam" id="PF00512">
    <property type="entry name" value="HisKA"/>
    <property type="match status" value="1"/>
</dbReference>
<keyword evidence="8" id="KW-0175">Coiled coil</keyword>
<dbReference type="Proteomes" id="UP000318010">
    <property type="component" value="Unassembled WGS sequence"/>
</dbReference>
<dbReference type="Gene3D" id="3.30.450.40">
    <property type="match status" value="1"/>
</dbReference>
<dbReference type="SUPFAM" id="SSF55874">
    <property type="entry name" value="ATPase domain of HSP90 chaperone/DNA topoisomerase II/histidine kinase"/>
    <property type="match status" value="1"/>
</dbReference>
<dbReference type="InterPro" id="IPR036097">
    <property type="entry name" value="HisK_dim/P_sf"/>
</dbReference>
<dbReference type="Pfam" id="PF08447">
    <property type="entry name" value="PAS_3"/>
    <property type="match status" value="1"/>
</dbReference>
<dbReference type="OrthoDB" id="9813151at2"/>
<dbReference type="CDD" id="cd00075">
    <property type="entry name" value="HATPase"/>
    <property type="match status" value="1"/>
</dbReference>
<dbReference type="Pfam" id="PF08448">
    <property type="entry name" value="PAS_4"/>
    <property type="match status" value="1"/>
</dbReference>
<reference evidence="12 13" key="1">
    <citation type="submission" date="2019-07" db="EMBL/GenBank/DDBJ databases">
        <authorList>
            <person name="Kim J."/>
        </authorList>
    </citation>
    <scope>NUCLEOTIDE SEQUENCE [LARGE SCALE GENOMIC DNA]</scope>
    <source>
        <strain evidence="12 13">MJ1a</strain>
    </source>
</reference>
<evidence type="ECO:0000256" key="4">
    <source>
        <dbReference type="ARBA" id="ARBA00022679"/>
    </source>
</evidence>
<feature type="domain" description="Histidine kinase" evidence="9">
    <location>
        <begin position="443"/>
        <end position="659"/>
    </location>
</feature>
<keyword evidence="13" id="KW-1185">Reference proteome</keyword>
<evidence type="ECO:0000259" key="11">
    <source>
        <dbReference type="PROSITE" id="PS50113"/>
    </source>
</evidence>
<name>A0A563UB37_9SPHI</name>
<dbReference type="Gene3D" id="3.30.565.10">
    <property type="entry name" value="Histidine kinase-like ATPase, C-terminal domain"/>
    <property type="match status" value="1"/>
</dbReference>
<dbReference type="FunFam" id="3.30.565.10:FF:000006">
    <property type="entry name" value="Sensor histidine kinase WalK"/>
    <property type="match status" value="1"/>
</dbReference>
<dbReference type="InterPro" id="IPR004358">
    <property type="entry name" value="Sig_transdc_His_kin-like_C"/>
</dbReference>
<dbReference type="InterPro" id="IPR003661">
    <property type="entry name" value="HisK_dim/P_dom"/>
</dbReference>
<keyword evidence="7" id="KW-0472">Membrane</keyword>
<evidence type="ECO:0000256" key="3">
    <source>
        <dbReference type="ARBA" id="ARBA00022553"/>
    </source>
</evidence>
<sequence>MQPGVTETEEERLSALYSFRILDTATEQDFDDIAELAAAICDMPISLISFVDKDRQWFKSVKGIGLRETDIASSFCKYTVASKEVFVVEDARKDLRFANNPLVTGQPNIVFYMGVPLLSEEGYALGSLCIIDQQPRQLSDYQKQSLKTLARQTMDKLELRKKLFELQDAKSEIVKLKDERYIKENEAREVIEHAPMAMALHVGRDMTIRFANSRMLQAWDKDGEVFGLPFADALPELRELDFPATMREVYDSGIPYRNEDARMSYEYQGEIREFYYTYAFTPLKTPEGKVWGLLNTALDVTEIVQSRLTVERAEEQLRLAVDSAELGTWHLDLKTNQLSLSPRSMEMFGFETTEEVSLEAAIGRIEEHYRGLVNSSIQAAIEENQPYDVEYPILSSDTKRCWVRATGKAYMVNEHGPTMFSGTLLDITERKEEDRRKNDFIGIVSHELRTPITSISGYAQVLQRKAQSLAEPAMADIARKTKQQADRMTKLINGFLDIARIGEGKIRLERSAFDMAELVKEAEDESLTTITSHEVVFKPVEFTPVEADQDKIRQVLINLINNAVKYSPPRSRIQVACVTEGNHAQVSVKDEGIGVPLKDHDRIFERFYRVENEQMKTVKGFGIGLFICKEIIELHGGQIGVESIPGQGSIFWFTLPVIIQ</sequence>
<dbReference type="InterPro" id="IPR005467">
    <property type="entry name" value="His_kinase_dom"/>
</dbReference>
<dbReference type="InterPro" id="IPR029016">
    <property type="entry name" value="GAF-like_dom_sf"/>
</dbReference>
<dbReference type="FunFam" id="1.10.287.130:FF:000001">
    <property type="entry name" value="Two-component sensor histidine kinase"/>
    <property type="match status" value="1"/>
</dbReference>
<evidence type="ECO:0000259" key="9">
    <source>
        <dbReference type="PROSITE" id="PS50109"/>
    </source>
</evidence>
<dbReference type="InterPro" id="IPR000700">
    <property type="entry name" value="PAS-assoc_C"/>
</dbReference>
<evidence type="ECO:0000256" key="7">
    <source>
        <dbReference type="ARBA" id="ARBA00023136"/>
    </source>
</evidence>
<dbReference type="PROSITE" id="PS50109">
    <property type="entry name" value="HIS_KIN"/>
    <property type="match status" value="1"/>
</dbReference>
<keyword evidence="3" id="KW-0597">Phosphoprotein</keyword>
<dbReference type="InterPro" id="IPR050736">
    <property type="entry name" value="Sensor_HK_Regulatory"/>
</dbReference>
<dbReference type="AlphaFoldDB" id="A0A563UB37"/>
<comment type="caution">
    <text evidence="12">The sequence shown here is derived from an EMBL/GenBank/DDBJ whole genome shotgun (WGS) entry which is preliminary data.</text>
</comment>
<dbReference type="InterPro" id="IPR003594">
    <property type="entry name" value="HATPase_dom"/>
</dbReference>
<evidence type="ECO:0000256" key="2">
    <source>
        <dbReference type="ARBA" id="ARBA00012438"/>
    </source>
</evidence>
<dbReference type="Gene3D" id="1.10.287.130">
    <property type="match status" value="1"/>
</dbReference>
<evidence type="ECO:0000256" key="5">
    <source>
        <dbReference type="ARBA" id="ARBA00022777"/>
    </source>
</evidence>
<dbReference type="CDD" id="cd00130">
    <property type="entry name" value="PAS"/>
    <property type="match status" value="1"/>
</dbReference>